<evidence type="ECO:0000256" key="2">
    <source>
        <dbReference type="ARBA" id="ARBA00024035"/>
    </source>
</evidence>
<keyword evidence="1" id="KW-0949">S-adenosyl-L-methionine</keyword>
<comment type="caution">
    <text evidence="5">The sequence shown here is derived from an EMBL/GenBank/DDBJ whole genome shotgun (WGS) entry which is preliminary data.</text>
</comment>
<dbReference type="InterPro" id="IPR046469">
    <property type="entry name" value="SAM_HAT_N"/>
</dbReference>
<proteinExistence type="inferred from homology"/>
<dbReference type="InterPro" id="IPR023227">
    <property type="entry name" value="SAM_OH_AdoTrfase_C_sf"/>
</dbReference>
<dbReference type="AlphaFoldDB" id="A0AAE3XNL3"/>
<reference evidence="5" key="1">
    <citation type="submission" date="2023-07" db="EMBL/GenBank/DDBJ databases">
        <title>Genomic Encyclopedia of Type Strains, Phase IV (KMG-IV): sequencing the most valuable type-strain genomes for metagenomic binning, comparative biology and taxonomic classification.</title>
        <authorList>
            <person name="Goeker M."/>
        </authorList>
    </citation>
    <scope>NUCLEOTIDE SEQUENCE</scope>
    <source>
        <strain evidence="5">DSM 26174</strain>
    </source>
</reference>
<accession>A0AAE3XNL3</accession>
<gene>
    <name evidence="5" type="ORF">HNQ88_002295</name>
</gene>
<evidence type="ECO:0008006" key="7">
    <source>
        <dbReference type="Google" id="ProtNLM"/>
    </source>
</evidence>
<dbReference type="EMBL" id="JAVDQD010000002">
    <property type="protein sequence ID" value="MDR6239258.1"/>
    <property type="molecule type" value="Genomic_DNA"/>
</dbReference>
<dbReference type="SUPFAM" id="SSF102522">
    <property type="entry name" value="Bacterial fluorinating enzyme, N-terminal domain"/>
    <property type="match status" value="1"/>
</dbReference>
<comment type="similarity">
    <text evidence="2">Belongs to the SAM hydrolase / SAM-dependent halogenase family.</text>
</comment>
<evidence type="ECO:0000313" key="5">
    <source>
        <dbReference type="EMBL" id="MDR6239258.1"/>
    </source>
</evidence>
<dbReference type="PANTHER" id="PTHR35092:SF1">
    <property type="entry name" value="CHLORINASE MJ1651"/>
    <property type="match status" value="1"/>
</dbReference>
<dbReference type="Pfam" id="PF01887">
    <property type="entry name" value="SAM_HAT_N"/>
    <property type="match status" value="1"/>
</dbReference>
<dbReference type="RefSeq" id="WP_309938850.1">
    <property type="nucleotide sequence ID" value="NZ_AP025305.1"/>
</dbReference>
<keyword evidence="6" id="KW-1185">Reference proteome</keyword>
<feature type="domain" description="S-adenosyl-l-methionine hydroxide adenosyltransferase N-terminal" evidence="3">
    <location>
        <begin position="4"/>
        <end position="142"/>
    </location>
</feature>
<dbReference type="Proteomes" id="UP001185092">
    <property type="component" value="Unassembled WGS sequence"/>
</dbReference>
<protein>
    <recommendedName>
        <fullName evidence="7">S-adenosyl-l-methionine hydroxide adenosyltransferase</fullName>
    </recommendedName>
</protein>
<dbReference type="Gene3D" id="3.40.50.10790">
    <property type="entry name" value="S-adenosyl-l-methionine hydroxide adenosyltransferase, N-terminal"/>
    <property type="match status" value="1"/>
</dbReference>
<dbReference type="Pfam" id="PF20257">
    <property type="entry name" value="SAM_HAT_C"/>
    <property type="match status" value="1"/>
</dbReference>
<dbReference type="InterPro" id="IPR046470">
    <property type="entry name" value="SAM_HAT_C"/>
</dbReference>
<dbReference type="PANTHER" id="PTHR35092">
    <property type="entry name" value="CHLORINASE MJ1651"/>
    <property type="match status" value="1"/>
</dbReference>
<evidence type="ECO:0000259" key="3">
    <source>
        <dbReference type="Pfam" id="PF01887"/>
    </source>
</evidence>
<evidence type="ECO:0000313" key="6">
    <source>
        <dbReference type="Proteomes" id="UP001185092"/>
    </source>
</evidence>
<sequence>MSIITFISDFGNRDYHLACVKGRILSHGELINIVDISHHIDLHSIIHGSYVLGSTFRHFPEGTVHVIGLDTLNAYKSRHLLVKLEGHYFIGPDNGIFSLISTQAPSLTLQVGIGNESTFPELDIYADVAAKLALGENPKDLGEFTERPFELKPRQLKATKSKIVGHVEHVDCYGNLVTNIDKSTFFQLLDERDFFIAFGREKVRSLVNFPNEVEMGEVFAYFNQRDCIEIGVNKGNASELLGLEYSSPVRIEFLD</sequence>
<dbReference type="InterPro" id="IPR023228">
    <property type="entry name" value="SAM_OH_AdoTrfase_N_sf"/>
</dbReference>
<evidence type="ECO:0000256" key="1">
    <source>
        <dbReference type="ARBA" id="ARBA00022691"/>
    </source>
</evidence>
<dbReference type="PIRSF" id="PIRSF006779">
    <property type="entry name" value="UCP006779"/>
    <property type="match status" value="1"/>
</dbReference>
<dbReference type="SUPFAM" id="SSF101852">
    <property type="entry name" value="Bacterial fluorinating enzyme, C-terminal domain"/>
    <property type="match status" value="1"/>
</dbReference>
<dbReference type="Gene3D" id="2.40.30.90">
    <property type="entry name" value="Bacterial fluorinating enzyme like"/>
    <property type="match status" value="1"/>
</dbReference>
<name>A0AAE3XNL3_9BACT</name>
<feature type="domain" description="S-adenosyl-l-methionine hydroxide adenosyltransferase C-terminal" evidence="4">
    <location>
        <begin position="165"/>
        <end position="250"/>
    </location>
</feature>
<organism evidence="5 6">
    <name type="scientific">Aureibacter tunicatorum</name>
    <dbReference type="NCBI Taxonomy" id="866807"/>
    <lineage>
        <taxon>Bacteria</taxon>
        <taxon>Pseudomonadati</taxon>
        <taxon>Bacteroidota</taxon>
        <taxon>Cytophagia</taxon>
        <taxon>Cytophagales</taxon>
        <taxon>Persicobacteraceae</taxon>
        <taxon>Aureibacter</taxon>
    </lineage>
</organism>
<dbReference type="InterPro" id="IPR002747">
    <property type="entry name" value="SAM_OH_AdoTrfase"/>
</dbReference>
<evidence type="ECO:0000259" key="4">
    <source>
        <dbReference type="Pfam" id="PF20257"/>
    </source>
</evidence>